<comment type="caution">
    <text evidence="8">The sequence shown here is derived from an EMBL/GenBank/DDBJ whole genome shotgun (WGS) entry which is preliminary data.</text>
</comment>
<gene>
    <name evidence="8" type="ORF">GLS40_07375</name>
</gene>
<evidence type="ECO:0000313" key="9">
    <source>
        <dbReference type="Proteomes" id="UP000443843"/>
    </source>
</evidence>
<dbReference type="SUPFAM" id="SSF103481">
    <property type="entry name" value="Multidrug resistance efflux transporter EmrE"/>
    <property type="match status" value="2"/>
</dbReference>
<dbReference type="InterPro" id="IPR000620">
    <property type="entry name" value="EamA_dom"/>
</dbReference>
<dbReference type="Gene3D" id="1.10.3730.20">
    <property type="match status" value="1"/>
</dbReference>
<dbReference type="PANTHER" id="PTHR22911">
    <property type="entry name" value="ACYL-MALONYL CONDENSING ENZYME-RELATED"/>
    <property type="match status" value="1"/>
</dbReference>
<keyword evidence="9" id="KW-1185">Reference proteome</keyword>
<evidence type="ECO:0000256" key="2">
    <source>
        <dbReference type="ARBA" id="ARBA00009853"/>
    </source>
</evidence>
<feature type="transmembrane region" description="Helical" evidence="6">
    <location>
        <begin position="269"/>
        <end position="286"/>
    </location>
</feature>
<feature type="transmembrane region" description="Helical" evidence="6">
    <location>
        <begin position="213"/>
        <end position="234"/>
    </location>
</feature>
<dbReference type="EMBL" id="WNXQ01000003">
    <property type="protein sequence ID" value="MWB77839.1"/>
    <property type="molecule type" value="Genomic_DNA"/>
</dbReference>
<feature type="transmembrane region" description="Helical" evidence="6">
    <location>
        <begin position="246"/>
        <end position="263"/>
    </location>
</feature>
<dbReference type="RefSeq" id="WP_160382096.1">
    <property type="nucleotide sequence ID" value="NZ_WNXQ01000003.1"/>
</dbReference>
<dbReference type="GO" id="GO:0016020">
    <property type="term" value="C:membrane"/>
    <property type="evidence" value="ECO:0007669"/>
    <property type="project" value="UniProtKB-SubCell"/>
</dbReference>
<keyword evidence="5 6" id="KW-0472">Membrane</keyword>
<feature type="transmembrane region" description="Helical" evidence="6">
    <location>
        <begin position="12"/>
        <end position="34"/>
    </location>
</feature>
<comment type="similarity">
    <text evidence="2">Belongs to the drug/metabolite transporter (DMT) superfamily. 10 TMS drug/metabolite exporter (DME) (TC 2.A.7.3) family.</text>
</comment>
<dbReference type="Pfam" id="PF00892">
    <property type="entry name" value="EamA"/>
    <property type="match status" value="2"/>
</dbReference>
<dbReference type="InterPro" id="IPR037185">
    <property type="entry name" value="EmrE-like"/>
</dbReference>
<feature type="domain" description="EamA" evidence="7">
    <location>
        <begin position="16"/>
        <end position="146"/>
    </location>
</feature>
<organism evidence="8 9">
    <name type="scientific">Pseudooceanicola pacificus</name>
    <dbReference type="NCBI Taxonomy" id="2676438"/>
    <lineage>
        <taxon>Bacteria</taxon>
        <taxon>Pseudomonadati</taxon>
        <taxon>Pseudomonadota</taxon>
        <taxon>Alphaproteobacteria</taxon>
        <taxon>Rhodobacterales</taxon>
        <taxon>Paracoccaceae</taxon>
        <taxon>Pseudooceanicola</taxon>
    </lineage>
</organism>
<comment type="subcellular location">
    <subcellularLocation>
        <location evidence="1">Membrane</location>
        <topology evidence="1">Multi-pass membrane protein</topology>
    </subcellularLocation>
</comment>
<name>A0A844WF01_9RHOB</name>
<evidence type="ECO:0000256" key="4">
    <source>
        <dbReference type="ARBA" id="ARBA00022989"/>
    </source>
</evidence>
<evidence type="ECO:0000256" key="3">
    <source>
        <dbReference type="ARBA" id="ARBA00022692"/>
    </source>
</evidence>
<sequence length="305" mass="32279">MTIASNSAASARPVAGILWMLFAGILFIAVNAGVKYVGPVVPAAEAAFLRYSLGLILLIPMIRPVINARITPRQWRMIAGRGLLHSMGVGTWFYAMAVIPIADVTAINFLSPVFVTIGAAIFLGERLAMRRIMAVVVALVGAIVILRPGVREVLPGHFAMMGTALVFAASYMIAKQLSDELPPMVVVTMLSLSVSIGLAPAAALVWVTPDWTTVAVLFGVAVVATAGHYVMTLALRAAPITVTQPVTFLQLVWAVALGVFAFGEAVDPYVILGGGMIIAAVSFITWREEMVRRKSITPPPGATKG</sequence>
<protein>
    <submittedName>
        <fullName evidence="8">EamA family transporter</fullName>
    </submittedName>
</protein>
<proteinExistence type="inferred from homology"/>
<evidence type="ECO:0000256" key="5">
    <source>
        <dbReference type="ARBA" id="ARBA00023136"/>
    </source>
</evidence>
<evidence type="ECO:0000256" key="1">
    <source>
        <dbReference type="ARBA" id="ARBA00004141"/>
    </source>
</evidence>
<feature type="transmembrane region" description="Helical" evidence="6">
    <location>
        <begin position="186"/>
        <end position="207"/>
    </location>
</feature>
<dbReference type="PANTHER" id="PTHR22911:SF6">
    <property type="entry name" value="SOLUTE CARRIER FAMILY 35 MEMBER G1"/>
    <property type="match status" value="1"/>
</dbReference>
<feature type="transmembrane region" description="Helical" evidence="6">
    <location>
        <begin position="105"/>
        <end position="124"/>
    </location>
</feature>
<evidence type="ECO:0000259" key="7">
    <source>
        <dbReference type="Pfam" id="PF00892"/>
    </source>
</evidence>
<keyword evidence="3 6" id="KW-0812">Transmembrane</keyword>
<evidence type="ECO:0000313" key="8">
    <source>
        <dbReference type="EMBL" id="MWB77839.1"/>
    </source>
</evidence>
<reference evidence="8 9" key="1">
    <citation type="submission" date="2019-11" db="EMBL/GenBank/DDBJ databases">
        <title>Pseudooceanicola pacifica sp. nov., isolated from deep-sea sediment of the Pacific Ocean.</title>
        <authorList>
            <person name="Lyu L."/>
        </authorList>
    </citation>
    <scope>NUCLEOTIDE SEQUENCE [LARGE SCALE GENOMIC DNA]</scope>
    <source>
        <strain evidence="8 9">216_PA32_1</strain>
    </source>
</reference>
<keyword evidence="4 6" id="KW-1133">Transmembrane helix</keyword>
<dbReference type="Proteomes" id="UP000443843">
    <property type="component" value="Unassembled WGS sequence"/>
</dbReference>
<feature type="transmembrane region" description="Helical" evidence="6">
    <location>
        <begin position="78"/>
        <end position="99"/>
    </location>
</feature>
<feature type="domain" description="EamA" evidence="7">
    <location>
        <begin position="155"/>
        <end position="285"/>
    </location>
</feature>
<feature type="transmembrane region" description="Helical" evidence="6">
    <location>
        <begin position="46"/>
        <end position="66"/>
    </location>
</feature>
<dbReference type="AlphaFoldDB" id="A0A844WF01"/>
<feature type="transmembrane region" description="Helical" evidence="6">
    <location>
        <begin position="131"/>
        <end position="150"/>
    </location>
</feature>
<feature type="transmembrane region" description="Helical" evidence="6">
    <location>
        <begin position="156"/>
        <end position="174"/>
    </location>
</feature>
<evidence type="ECO:0000256" key="6">
    <source>
        <dbReference type="SAM" id="Phobius"/>
    </source>
</evidence>
<accession>A0A844WF01</accession>